<reference evidence="2 3" key="1">
    <citation type="journal article" date="2023" name="Life. Sci Alliance">
        <title>Evolutionary insights into 3D genome organization and epigenetic landscape of Vigna mungo.</title>
        <authorList>
            <person name="Junaid A."/>
            <person name="Singh B."/>
            <person name="Bhatia S."/>
        </authorList>
    </citation>
    <scope>NUCLEOTIDE SEQUENCE [LARGE SCALE GENOMIC DNA]</scope>
    <source>
        <strain evidence="2">Urdbean</strain>
    </source>
</reference>
<evidence type="ECO:0000256" key="1">
    <source>
        <dbReference type="SAM" id="SignalP"/>
    </source>
</evidence>
<dbReference type="Proteomes" id="UP001374535">
    <property type="component" value="Chromosome 5"/>
</dbReference>
<evidence type="ECO:0000313" key="2">
    <source>
        <dbReference type="EMBL" id="WVZ12431.1"/>
    </source>
</evidence>
<dbReference type="AlphaFoldDB" id="A0AAQ3NM52"/>
<sequence>MGILGFLVFGTIFATRILVDLICKADAISPVHCHPFPSHVPLLPWNVFLSWSVFQVLVKEKHSIKEGILLYAMDDAKQQPKKVKTLRFKLSTPRRREPPYASVAWLRDIWKFWRRLLEDNTDLLEEMEGGDSRRANAGGTCHCQLRRSSGMGISGGKILVSMAVEGIFLNKDRAVDTKMVDKLKQADRNVEEDTRRVDREMMQGRSVVDREMNVRDGVGKLWEAVGMRPWMLPVGMRVWMPPVGMIQLYGKELQRDVVDRRK</sequence>
<feature type="signal peptide" evidence="1">
    <location>
        <begin position="1"/>
        <end position="33"/>
    </location>
</feature>
<accession>A0AAQ3NM52</accession>
<protein>
    <submittedName>
        <fullName evidence="2">Uncharacterized protein</fullName>
    </submittedName>
</protein>
<keyword evidence="1" id="KW-0732">Signal</keyword>
<gene>
    <name evidence="2" type="ORF">V8G54_016961</name>
</gene>
<feature type="chain" id="PRO_5042812601" evidence="1">
    <location>
        <begin position="34"/>
        <end position="262"/>
    </location>
</feature>
<dbReference type="EMBL" id="CP144696">
    <property type="protein sequence ID" value="WVZ12431.1"/>
    <property type="molecule type" value="Genomic_DNA"/>
</dbReference>
<keyword evidence="3" id="KW-1185">Reference proteome</keyword>
<proteinExistence type="predicted"/>
<organism evidence="2 3">
    <name type="scientific">Vigna mungo</name>
    <name type="common">Black gram</name>
    <name type="synonym">Phaseolus mungo</name>
    <dbReference type="NCBI Taxonomy" id="3915"/>
    <lineage>
        <taxon>Eukaryota</taxon>
        <taxon>Viridiplantae</taxon>
        <taxon>Streptophyta</taxon>
        <taxon>Embryophyta</taxon>
        <taxon>Tracheophyta</taxon>
        <taxon>Spermatophyta</taxon>
        <taxon>Magnoliopsida</taxon>
        <taxon>eudicotyledons</taxon>
        <taxon>Gunneridae</taxon>
        <taxon>Pentapetalae</taxon>
        <taxon>rosids</taxon>
        <taxon>fabids</taxon>
        <taxon>Fabales</taxon>
        <taxon>Fabaceae</taxon>
        <taxon>Papilionoideae</taxon>
        <taxon>50 kb inversion clade</taxon>
        <taxon>NPAAA clade</taxon>
        <taxon>indigoferoid/millettioid clade</taxon>
        <taxon>Phaseoleae</taxon>
        <taxon>Vigna</taxon>
    </lineage>
</organism>
<name>A0AAQ3NM52_VIGMU</name>
<evidence type="ECO:0000313" key="3">
    <source>
        <dbReference type="Proteomes" id="UP001374535"/>
    </source>
</evidence>